<keyword evidence="4 9" id="KW-0808">Transferase</keyword>
<dbReference type="OrthoDB" id="5334845at2759"/>
<dbReference type="PANTHER" id="PTHR11712:SF336">
    <property type="entry name" value="3-OXOACYL-[ACYL-CARRIER-PROTEIN] SYNTHASE, MITOCHONDRIAL"/>
    <property type="match status" value="1"/>
</dbReference>
<gene>
    <name evidence="13" type="primary">CEM1</name>
    <name evidence="13" type="ORF">IWW39_003766</name>
</gene>
<dbReference type="InterPro" id="IPR000794">
    <property type="entry name" value="Beta-ketoacyl_synthase"/>
</dbReference>
<dbReference type="EMBL" id="JANBTX010000117">
    <property type="protein sequence ID" value="KAJ2686208.1"/>
    <property type="molecule type" value="Genomic_DNA"/>
</dbReference>
<evidence type="ECO:0000313" key="13">
    <source>
        <dbReference type="EMBL" id="KAJ2686208.1"/>
    </source>
</evidence>
<evidence type="ECO:0000256" key="8">
    <source>
        <dbReference type="ARBA" id="ARBA00023315"/>
    </source>
</evidence>
<dbReference type="InterPro" id="IPR020841">
    <property type="entry name" value="PKS_Beta-ketoAc_synthase_dom"/>
</dbReference>
<comment type="pathway">
    <text evidence="1">Lipid metabolism; fatty acid biosynthesis.</text>
</comment>
<dbReference type="PIRSF" id="PIRSF000447">
    <property type="entry name" value="KAS_II"/>
    <property type="match status" value="1"/>
</dbReference>
<dbReference type="GO" id="GO:0006633">
    <property type="term" value="P:fatty acid biosynthetic process"/>
    <property type="evidence" value="ECO:0007669"/>
    <property type="project" value="UniProtKB-KW"/>
</dbReference>
<evidence type="ECO:0000256" key="7">
    <source>
        <dbReference type="ARBA" id="ARBA00023160"/>
    </source>
</evidence>
<dbReference type="FunFam" id="3.40.47.10:FF:000015">
    <property type="entry name" value="3-oxoacyl-[acyl-carrier-protein] synthase, mitochondrial"/>
    <property type="match status" value="1"/>
</dbReference>
<dbReference type="InterPro" id="IPR016039">
    <property type="entry name" value="Thiolase-like"/>
</dbReference>
<evidence type="ECO:0000256" key="4">
    <source>
        <dbReference type="ARBA" id="ARBA00022679"/>
    </source>
</evidence>
<organism evidence="13 14">
    <name type="scientific">Coemansia spiralis</name>
    <dbReference type="NCBI Taxonomy" id="417178"/>
    <lineage>
        <taxon>Eukaryota</taxon>
        <taxon>Fungi</taxon>
        <taxon>Fungi incertae sedis</taxon>
        <taxon>Zoopagomycota</taxon>
        <taxon>Kickxellomycotina</taxon>
        <taxon>Kickxellomycetes</taxon>
        <taxon>Kickxellales</taxon>
        <taxon>Kickxellaceae</taxon>
        <taxon>Coemansia</taxon>
    </lineage>
</organism>
<dbReference type="PANTHER" id="PTHR11712">
    <property type="entry name" value="POLYKETIDE SYNTHASE-RELATED"/>
    <property type="match status" value="1"/>
</dbReference>
<evidence type="ECO:0000256" key="11">
    <source>
        <dbReference type="RuleBase" id="RU003694"/>
    </source>
</evidence>
<dbReference type="AlphaFoldDB" id="A0A9W8GIJ6"/>
<dbReference type="CDD" id="cd00834">
    <property type="entry name" value="KAS_I_II"/>
    <property type="match status" value="1"/>
</dbReference>
<keyword evidence="8 13" id="KW-0012">Acyltransferase</keyword>
<dbReference type="PROSITE" id="PS52004">
    <property type="entry name" value="KS3_2"/>
    <property type="match status" value="1"/>
</dbReference>
<dbReference type="InterPro" id="IPR017568">
    <property type="entry name" value="3-oxoacyl-ACP_synth-2"/>
</dbReference>
<evidence type="ECO:0000256" key="2">
    <source>
        <dbReference type="ARBA" id="ARBA00008467"/>
    </source>
</evidence>
<evidence type="ECO:0000256" key="1">
    <source>
        <dbReference type="ARBA" id="ARBA00005194"/>
    </source>
</evidence>
<keyword evidence="7 9" id="KW-0275">Fatty acid biosynthesis</keyword>
<dbReference type="SMART" id="SM00825">
    <property type="entry name" value="PKS_KS"/>
    <property type="match status" value="1"/>
</dbReference>
<dbReference type="Gene3D" id="3.40.47.10">
    <property type="match status" value="1"/>
</dbReference>
<dbReference type="NCBIfam" id="TIGR03150">
    <property type="entry name" value="fabF"/>
    <property type="match status" value="1"/>
</dbReference>
<dbReference type="Proteomes" id="UP001151516">
    <property type="component" value="Unassembled WGS sequence"/>
</dbReference>
<keyword evidence="3 9" id="KW-0444">Lipid biosynthesis</keyword>
<protein>
    <recommendedName>
        <fullName evidence="9">3-oxoacyl-[acyl-carrier-protein] synthase</fullName>
    </recommendedName>
</protein>
<proteinExistence type="inferred from homology"/>
<evidence type="ECO:0000256" key="5">
    <source>
        <dbReference type="ARBA" id="ARBA00022832"/>
    </source>
</evidence>
<evidence type="ECO:0000313" key="14">
    <source>
        <dbReference type="Proteomes" id="UP001151516"/>
    </source>
</evidence>
<dbReference type="PROSITE" id="PS00606">
    <property type="entry name" value="KS3_1"/>
    <property type="match status" value="1"/>
</dbReference>
<dbReference type="GO" id="GO:0005739">
    <property type="term" value="C:mitochondrion"/>
    <property type="evidence" value="ECO:0007669"/>
    <property type="project" value="TreeGrafter"/>
</dbReference>
<dbReference type="SUPFAM" id="SSF53901">
    <property type="entry name" value="Thiolase-like"/>
    <property type="match status" value="2"/>
</dbReference>
<dbReference type="FunFam" id="3.40.47.10:FF:000024">
    <property type="entry name" value="3-oxoacyl-[acyl-carrier-protein] synthase, mitochondrial"/>
    <property type="match status" value="1"/>
</dbReference>
<dbReference type="Pfam" id="PF02801">
    <property type="entry name" value="Ketoacyl-synt_C"/>
    <property type="match status" value="1"/>
</dbReference>
<evidence type="ECO:0000256" key="3">
    <source>
        <dbReference type="ARBA" id="ARBA00022516"/>
    </source>
</evidence>
<comment type="caution">
    <text evidence="13">The sequence shown here is derived from an EMBL/GenBank/DDBJ whole genome shotgun (WGS) entry which is preliminary data.</text>
</comment>
<dbReference type="InterPro" id="IPR014031">
    <property type="entry name" value="Ketoacyl_synth_C"/>
</dbReference>
<evidence type="ECO:0000259" key="12">
    <source>
        <dbReference type="PROSITE" id="PS52004"/>
    </source>
</evidence>
<dbReference type="Pfam" id="PF00109">
    <property type="entry name" value="ketoacyl-synt"/>
    <property type="match status" value="1"/>
</dbReference>
<comment type="similarity">
    <text evidence="2 9 11">Belongs to the thiolase-like superfamily. Beta-ketoacyl-ACP synthases family.</text>
</comment>
<name>A0A9W8GIJ6_9FUNG</name>
<reference evidence="13" key="1">
    <citation type="submission" date="2022-07" db="EMBL/GenBank/DDBJ databases">
        <title>Phylogenomic reconstructions and comparative analyses of Kickxellomycotina fungi.</title>
        <authorList>
            <person name="Reynolds N.K."/>
            <person name="Stajich J.E."/>
            <person name="Barry K."/>
            <person name="Grigoriev I.V."/>
            <person name="Crous P."/>
            <person name="Smith M.E."/>
        </authorList>
    </citation>
    <scope>NUCLEOTIDE SEQUENCE</scope>
    <source>
        <strain evidence="13">CBS 109367</strain>
    </source>
</reference>
<keyword evidence="14" id="KW-1185">Reference proteome</keyword>
<dbReference type="GO" id="GO:0004315">
    <property type="term" value="F:3-oxoacyl-[acyl-carrier-protein] synthase activity"/>
    <property type="evidence" value="ECO:0007669"/>
    <property type="project" value="InterPro"/>
</dbReference>
<accession>A0A9W8GIJ6</accession>
<evidence type="ECO:0000256" key="9">
    <source>
        <dbReference type="PIRNR" id="PIRNR000447"/>
    </source>
</evidence>
<keyword evidence="5" id="KW-0276">Fatty acid metabolism</keyword>
<sequence length="433" mass="45087">MAARRVVVTGLGIVSPLGVGVRHSWQSLLAGKSGIRSLVSEFPGMGYESLPSQIAGIVPRTGGLATGGFDASEWLEAGDTKRMATFTQYAMCAAGQALKDAEWVSPSDEQRERTGVCFGTGIGSLDDITANYAQLQAGGLRKVSPMFVPRILCNMAAGNISIRYGFYGPNHAVSTACTTGAHAVGDAMRFIHFGDADVMLAGASEAPLQPLALAGFSRIKALALGFNDRPEAASRPFDKDRAGFVIGEGAAALVLEELEHAKQRGAHIYAEVRGYGLSGDGFHITAPPPDGTGAQRAMRRALQTAQISRADVAYVNAHATSTPLGDQIENCAIKSVFGSNTRHDALAVSSTKSATGHLLGAAGAVEAVFSVLAVANDVAPPTLNLDTIDASAGFDLNYVPHTAQERTITASLTNSFGFGGTNAALIFSKLECK</sequence>
<evidence type="ECO:0000256" key="10">
    <source>
        <dbReference type="PIRSR" id="PIRSR000447-1"/>
    </source>
</evidence>
<dbReference type="InterPro" id="IPR014030">
    <property type="entry name" value="Ketoacyl_synth_N"/>
</dbReference>
<feature type="domain" description="Ketosynthase family 3 (KS3)" evidence="12">
    <location>
        <begin position="3"/>
        <end position="429"/>
    </location>
</feature>
<evidence type="ECO:0000256" key="6">
    <source>
        <dbReference type="ARBA" id="ARBA00023098"/>
    </source>
</evidence>
<dbReference type="NCBIfam" id="NF005589">
    <property type="entry name" value="PRK07314.1"/>
    <property type="match status" value="1"/>
</dbReference>
<keyword evidence="6" id="KW-0443">Lipid metabolism</keyword>
<dbReference type="InterPro" id="IPR018201">
    <property type="entry name" value="Ketoacyl_synth_AS"/>
</dbReference>
<feature type="active site" description="For beta-ketoacyl synthase activity" evidence="10">
    <location>
        <position position="177"/>
    </location>
</feature>